<proteinExistence type="predicted"/>
<evidence type="ECO:0000313" key="1">
    <source>
        <dbReference type="EMBL" id="CAG7726176.1"/>
    </source>
</evidence>
<dbReference type="EMBL" id="CAJVCH010131729">
    <property type="protein sequence ID" value="CAG7726176.1"/>
    <property type="molecule type" value="Genomic_DNA"/>
</dbReference>
<sequence>MPIDPLHIKLPNFLCFVLMWYKIITRKKPILVSYQNSWKKYWICLPNTRICVSAGSLEWYFHLLNRVRSENVYLTGENLIRLLRSVSPVLYKITDVILKDNHNRPLWNGYHQMNISAVVTKFPALN</sequence>
<evidence type="ECO:0000313" key="2">
    <source>
        <dbReference type="Proteomes" id="UP000708208"/>
    </source>
</evidence>
<protein>
    <submittedName>
        <fullName evidence="1">Uncharacterized protein</fullName>
    </submittedName>
</protein>
<comment type="caution">
    <text evidence="1">The sequence shown here is derived from an EMBL/GenBank/DDBJ whole genome shotgun (WGS) entry which is preliminary data.</text>
</comment>
<dbReference type="Proteomes" id="UP000708208">
    <property type="component" value="Unassembled WGS sequence"/>
</dbReference>
<organism evidence="1 2">
    <name type="scientific">Allacma fusca</name>
    <dbReference type="NCBI Taxonomy" id="39272"/>
    <lineage>
        <taxon>Eukaryota</taxon>
        <taxon>Metazoa</taxon>
        <taxon>Ecdysozoa</taxon>
        <taxon>Arthropoda</taxon>
        <taxon>Hexapoda</taxon>
        <taxon>Collembola</taxon>
        <taxon>Symphypleona</taxon>
        <taxon>Sminthuridae</taxon>
        <taxon>Allacma</taxon>
    </lineage>
</organism>
<accession>A0A8J2KHS2</accession>
<reference evidence="1" key="1">
    <citation type="submission" date="2021-06" db="EMBL/GenBank/DDBJ databases">
        <authorList>
            <person name="Hodson N. C."/>
            <person name="Mongue J. A."/>
            <person name="Jaron S. K."/>
        </authorList>
    </citation>
    <scope>NUCLEOTIDE SEQUENCE</scope>
</reference>
<name>A0A8J2KHS2_9HEXA</name>
<keyword evidence="2" id="KW-1185">Reference proteome</keyword>
<gene>
    <name evidence="1" type="ORF">AFUS01_LOCUS15100</name>
</gene>
<dbReference type="AlphaFoldDB" id="A0A8J2KHS2"/>